<keyword evidence="3 5" id="KW-0863">Zinc-finger</keyword>
<dbReference type="PANTHER" id="PTHR12675:SF6">
    <property type="entry name" value="ZINC FINGER CCCH DOMAIN-CONTAINING PROTEIN 10"/>
    <property type="match status" value="1"/>
</dbReference>
<keyword evidence="4 5" id="KW-0862">Zinc</keyword>
<dbReference type="STRING" id="307972.A0A2G8JQ21"/>
<evidence type="ECO:0000313" key="9">
    <source>
        <dbReference type="EMBL" id="PIK37857.1"/>
    </source>
</evidence>
<feature type="coiled-coil region" evidence="6">
    <location>
        <begin position="197"/>
        <end position="231"/>
    </location>
</feature>
<keyword evidence="2" id="KW-0677">Repeat</keyword>
<dbReference type="SMART" id="SM00356">
    <property type="entry name" value="ZnF_C3H1"/>
    <property type="match status" value="3"/>
</dbReference>
<evidence type="ECO:0000256" key="5">
    <source>
        <dbReference type="PROSITE-ProRule" id="PRU00723"/>
    </source>
</evidence>
<organism evidence="9 10">
    <name type="scientific">Stichopus japonicus</name>
    <name type="common">Sea cucumber</name>
    <dbReference type="NCBI Taxonomy" id="307972"/>
    <lineage>
        <taxon>Eukaryota</taxon>
        <taxon>Metazoa</taxon>
        <taxon>Echinodermata</taxon>
        <taxon>Eleutherozoa</taxon>
        <taxon>Echinozoa</taxon>
        <taxon>Holothuroidea</taxon>
        <taxon>Aspidochirotacea</taxon>
        <taxon>Aspidochirotida</taxon>
        <taxon>Stichopodidae</taxon>
        <taxon>Apostichopus</taxon>
    </lineage>
</organism>
<keyword evidence="6" id="KW-0175">Coiled coil</keyword>
<dbReference type="GO" id="GO:0008270">
    <property type="term" value="F:zinc ion binding"/>
    <property type="evidence" value="ECO:0007669"/>
    <property type="project" value="UniProtKB-KW"/>
</dbReference>
<dbReference type="Gene3D" id="4.10.1000.10">
    <property type="entry name" value="Zinc finger, CCCH-type"/>
    <property type="match status" value="1"/>
</dbReference>
<reference evidence="9 10" key="1">
    <citation type="journal article" date="2017" name="PLoS Biol.">
        <title>The sea cucumber genome provides insights into morphological evolution and visceral regeneration.</title>
        <authorList>
            <person name="Zhang X."/>
            <person name="Sun L."/>
            <person name="Yuan J."/>
            <person name="Sun Y."/>
            <person name="Gao Y."/>
            <person name="Zhang L."/>
            <person name="Li S."/>
            <person name="Dai H."/>
            <person name="Hamel J.F."/>
            <person name="Liu C."/>
            <person name="Yu Y."/>
            <person name="Liu S."/>
            <person name="Lin W."/>
            <person name="Guo K."/>
            <person name="Jin S."/>
            <person name="Xu P."/>
            <person name="Storey K.B."/>
            <person name="Huan P."/>
            <person name="Zhang T."/>
            <person name="Zhou Y."/>
            <person name="Zhang J."/>
            <person name="Lin C."/>
            <person name="Li X."/>
            <person name="Xing L."/>
            <person name="Huo D."/>
            <person name="Sun M."/>
            <person name="Wang L."/>
            <person name="Mercier A."/>
            <person name="Li F."/>
            <person name="Yang H."/>
            <person name="Xiang J."/>
        </authorList>
    </citation>
    <scope>NUCLEOTIDE SEQUENCE [LARGE SCALE GENOMIC DNA]</scope>
    <source>
        <strain evidence="9">Shaxun</strain>
        <tissue evidence="9">Muscle</tissue>
    </source>
</reference>
<dbReference type="OrthoDB" id="250836at2759"/>
<dbReference type="InterPro" id="IPR041367">
    <property type="entry name" value="Znf-CCCH_4"/>
</dbReference>
<feature type="domain" description="C3H1-type" evidence="8">
    <location>
        <begin position="90"/>
        <end position="117"/>
    </location>
</feature>
<feature type="compositionally biased region" description="Basic and acidic residues" evidence="7">
    <location>
        <begin position="137"/>
        <end position="147"/>
    </location>
</feature>
<protein>
    <submittedName>
        <fullName evidence="9">Putative zinc finger CCCH domain-containing protein 10 isoform X1</fullName>
    </submittedName>
</protein>
<evidence type="ECO:0000256" key="6">
    <source>
        <dbReference type="SAM" id="Coils"/>
    </source>
</evidence>
<evidence type="ECO:0000313" key="10">
    <source>
        <dbReference type="Proteomes" id="UP000230750"/>
    </source>
</evidence>
<dbReference type="Pfam" id="PF18044">
    <property type="entry name" value="zf-CCCH_4"/>
    <property type="match status" value="1"/>
</dbReference>
<dbReference type="Pfam" id="PF00642">
    <property type="entry name" value="zf-CCCH"/>
    <property type="match status" value="1"/>
</dbReference>
<evidence type="ECO:0000259" key="8">
    <source>
        <dbReference type="PROSITE" id="PS50103"/>
    </source>
</evidence>
<sequence length="363" mass="41908">MSDQENSEEICRDYLRKACTRGSSCKFRHPRGTDKMYQFCRDYQNSFCHRVNCKFIHCSAEAEDYYKETGHLPRSLEREASPESWSAKSDRQIPLCKDFLSGQCKRGMKCKYRHRSIGDIEYEDRRRSSNSSYQPETRIKSSRDSPRESSPFDEYSHDIARRRITSELPFYSRQSRLDEYASGGSIYYEIPRTPRSIRDYEEENLRLHRKLEDLRKQVDDLTATNEVLLEQNARLRTIKSDVSAVLLAESHLVRSTSAITPAQVHLTAATAGVVPYPRPRAFRCTDSRSGRHSQPYSTGHYSRAARLASVYCFSRWHPHSFPIFCYVPTGSLPLVCATFCLCNLFTNDISSPYPAKCCHGYSA</sequence>
<feature type="zinc finger region" description="C3H1-type" evidence="5">
    <location>
        <begin position="5"/>
        <end position="32"/>
    </location>
</feature>
<keyword evidence="1 5" id="KW-0479">Metal-binding</keyword>
<accession>A0A2G8JQ21</accession>
<evidence type="ECO:0000256" key="1">
    <source>
        <dbReference type="ARBA" id="ARBA00022723"/>
    </source>
</evidence>
<proteinExistence type="predicted"/>
<feature type="zinc finger region" description="C3H1-type" evidence="5">
    <location>
        <begin position="90"/>
        <end position="117"/>
    </location>
</feature>
<dbReference type="PROSITE" id="PS50103">
    <property type="entry name" value="ZF_C3H1"/>
    <property type="match status" value="2"/>
</dbReference>
<dbReference type="AlphaFoldDB" id="A0A2G8JQ21"/>
<dbReference type="Proteomes" id="UP000230750">
    <property type="component" value="Unassembled WGS sequence"/>
</dbReference>
<dbReference type="EMBL" id="MRZV01001438">
    <property type="protein sequence ID" value="PIK37857.1"/>
    <property type="molecule type" value="Genomic_DNA"/>
</dbReference>
<dbReference type="Gene3D" id="3.30.1370.210">
    <property type="match status" value="1"/>
</dbReference>
<keyword evidence="10" id="KW-1185">Reference proteome</keyword>
<feature type="region of interest" description="Disordered" evidence="7">
    <location>
        <begin position="123"/>
        <end position="158"/>
    </location>
</feature>
<name>A0A2G8JQ21_STIJA</name>
<gene>
    <name evidence="9" type="ORF">BSL78_25299</name>
</gene>
<dbReference type="GO" id="GO:0003723">
    <property type="term" value="F:RNA binding"/>
    <property type="evidence" value="ECO:0007669"/>
    <property type="project" value="TreeGrafter"/>
</dbReference>
<evidence type="ECO:0000256" key="7">
    <source>
        <dbReference type="SAM" id="MobiDB-lite"/>
    </source>
</evidence>
<dbReference type="InterPro" id="IPR000571">
    <property type="entry name" value="Znf_CCCH"/>
</dbReference>
<dbReference type="PANTHER" id="PTHR12675">
    <property type="entry name" value="MUSCLEBLIND-LIKE PROTEIN"/>
    <property type="match status" value="1"/>
</dbReference>
<comment type="caution">
    <text evidence="9">The sequence shown here is derived from an EMBL/GenBank/DDBJ whole genome shotgun (WGS) entry which is preliminary data.</text>
</comment>
<evidence type="ECO:0000256" key="4">
    <source>
        <dbReference type="ARBA" id="ARBA00022833"/>
    </source>
</evidence>
<dbReference type="SUPFAM" id="SSF90229">
    <property type="entry name" value="CCCH zinc finger"/>
    <property type="match status" value="1"/>
</dbReference>
<feature type="domain" description="C3H1-type" evidence="8">
    <location>
        <begin position="5"/>
        <end position="32"/>
    </location>
</feature>
<dbReference type="Pfam" id="PF14608">
    <property type="entry name" value="zf-CCCH_2"/>
    <property type="match status" value="1"/>
</dbReference>
<dbReference type="GO" id="GO:0043484">
    <property type="term" value="P:regulation of RNA splicing"/>
    <property type="evidence" value="ECO:0007669"/>
    <property type="project" value="TreeGrafter"/>
</dbReference>
<dbReference type="InterPro" id="IPR036855">
    <property type="entry name" value="Znf_CCCH_sf"/>
</dbReference>
<evidence type="ECO:0000256" key="2">
    <source>
        <dbReference type="ARBA" id="ARBA00022737"/>
    </source>
</evidence>
<evidence type="ECO:0000256" key="3">
    <source>
        <dbReference type="ARBA" id="ARBA00022771"/>
    </source>
</evidence>